<dbReference type="SUPFAM" id="SSF48403">
    <property type="entry name" value="Ankyrin repeat"/>
    <property type="match status" value="1"/>
</dbReference>
<dbReference type="Gene3D" id="1.25.40.20">
    <property type="entry name" value="Ankyrin repeat-containing domain"/>
    <property type="match status" value="2"/>
</dbReference>
<dbReference type="InterPro" id="IPR036770">
    <property type="entry name" value="Ankyrin_rpt-contain_sf"/>
</dbReference>
<keyword evidence="5" id="KW-1185">Reference proteome</keyword>
<feature type="repeat" description="ANK" evidence="3">
    <location>
        <begin position="200"/>
        <end position="232"/>
    </location>
</feature>
<reference evidence="4 5" key="1">
    <citation type="journal article" date="2023" name="BMC Biol.">
        <title>The compact genome of the sponge Oopsacas minuta (Hexactinellida) is lacking key metazoan core genes.</title>
        <authorList>
            <person name="Santini S."/>
            <person name="Schenkelaars Q."/>
            <person name="Jourda C."/>
            <person name="Duchesne M."/>
            <person name="Belahbib H."/>
            <person name="Rocher C."/>
            <person name="Selva M."/>
            <person name="Riesgo A."/>
            <person name="Vervoort M."/>
            <person name="Leys S.P."/>
            <person name="Kodjabachian L."/>
            <person name="Le Bivic A."/>
            <person name="Borchiellini C."/>
            <person name="Claverie J.M."/>
            <person name="Renard E."/>
        </authorList>
    </citation>
    <scope>NUCLEOTIDE SEQUENCE [LARGE SCALE GENOMIC DNA]</scope>
    <source>
        <strain evidence="4">SPO-2</strain>
    </source>
</reference>
<dbReference type="SMART" id="SM00248">
    <property type="entry name" value="ANK"/>
    <property type="match status" value="7"/>
</dbReference>
<gene>
    <name evidence="4" type="ORF">LOD99_2298</name>
</gene>
<organism evidence="4 5">
    <name type="scientific">Oopsacas minuta</name>
    <dbReference type="NCBI Taxonomy" id="111878"/>
    <lineage>
        <taxon>Eukaryota</taxon>
        <taxon>Metazoa</taxon>
        <taxon>Porifera</taxon>
        <taxon>Hexactinellida</taxon>
        <taxon>Hexasterophora</taxon>
        <taxon>Lyssacinosida</taxon>
        <taxon>Leucopsacidae</taxon>
        <taxon>Oopsacas</taxon>
    </lineage>
</organism>
<dbReference type="Pfam" id="PF12796">
    <property type="entry name" value="Ank_2"/>
    <property type="match status" value="3"/>
</dbReference>
<evidence type="ECO:0000256" key="1">
    <source>
        <dbReference type="ARBA" id="ARBA00022737"/>
    </source>
</evidence>
<dbReference type="AlphaFoldDB" id="A0AAV7K350"/>
<keyword evidence="2 3" id="KW-0040">ANK repeat</keyword>
<dbReference type="PROSITE" id="PS50297">
    <property type="entry name" value="ANK_REP_REGION"/>
    <property type="match status" value="1"/>
</dbReference>
<name>A0AAV7K350_9METZ</name>
<evidence type="ECO:0000256" key="3">
    <source>
        <dbReference type="PROSITE-ProRule" id="PRU00023"/>
    </source>
</evidence>
<comment type="caution">
    <text evidence="4">The sequence shown here is derived from an EMBL/GenBank/DDBJ whole genome shotgun (WGS) entry which is preliminary data.</text>
</comment>
<dbReference type="PANTHER" id="PTHR24198:SF165">
    <property type="entry name" value="ANKYRIN REPEAT-CONTAINING PROTEIN-RELATED"/>
    <property type="match status" value="1"/>
</dbReference>
<dbReference type="InterPro" id="IPR002110">
    <property type="entry name" value="Ankyrin_rpt"/>
</dbReference>
<keyword evidence="1" id="KW-0677">Repeat</keyword>
<dbReference type="Proteomes" id="UP001165289">
    <property type="component" value="Unassembled WGS sequence"/>
</dbReference>
<proteinExistence type="predicted"/>
<dbReference type="PANTHER" id="PTHR24198">
    <property type="entry name" value="ANKYRIN REPEAT AND PROTEIN KINASE DOMAIN-CONTAINING PROTEIN"/>
    <property type="match status" value="1"/>
</dbReference>
<evidence type="ECO:0000313" key="4">
    <source>
        <dbReference type="EMBL" id="KAI6655009.1"/>
    </source>
</evidence>
<protein>
    <submittedName>
        <fullName evidence="4">Ankyrin repeat domain-containing protein 42</fullName>
    </submittedName>
</protein>
<evidence type="ECO:0000313" key="5">
    <source>
        <dbReference type="Proteomes" id="UP001165289"/>
    </source>
</evidence>
<dbReference type="EMBL" id="JAKMXF010000210">
    <property type="protein sequence ID" value="KAI6655009.1"/>
    <property type="molecule type" value="Genomic_DNA"/>
</dbReference>
<dbReference type="PROSITE" id="PS50088">
    <property type="entry name" value="ANK_REPEAT"/>
    <property type="match status" value="1"/>
</dbReference>
<accession>A0AAV7K350</accession>
<evidence type="ECO:0000256" key="2">
    <source>
        <dbReference type="ARBA" id="ARBA00023043"/>
    </source>
</evidence>
<sequence>MEISDKYSPIQAYKAKLLFRKFKNLVANDNEAELDILSLEFPEAKYTRNRKANIFLNSNLVISKGITMTLLHWACINNSFKCVNWLLIHSATAVLPDSEVVYPIQTCVLLNHHQCLRSIIAYCPRSIRSTGQISDNPLVIACSLGHIECVRLLIKNDINPNELVFNDDSNLAHIAARDGRLGVLQLVVRQGVSMESLDENGDSPLHLAARSGCLDCVEFIVRSLPDSYLRKSVNNYGETPESLASKNLRYECMSYFALLNRTPVRILNDLNKANSVHDAARNGNLKELALLILNDDSKMEERDMMLSTCLHKAAGYGHKDCIDWLLLHGASPLRLNVDGDTPGEVAYRYGHDICFETLTEEVK</sequence>